<sequence>MSSFTANNEHHGPWSRLKRALSMSFSCSHHLLHPFSKQASASTLDTTNSSTRSIPDEPLCPELPAVVWATTIFAYLDRSGQDRLAMAHPEVAAMRRSLLLQDMLLDWPTGSLTKFSRPVKKVALSPDNQQLCVAYCKSKVVIYDKLRGPQYCLKGHAGIIADVKFSPSSSDNKNSILATAGKGDGTIRLWRKQTTNSSASDSVKKNKISNRKNRLSPSSSSPPSSSYQCYRILQVHQPDLRHMLWSPSGTHIASWGQDGSVRVSDISDGSLKTRHWKTRFEVSHCHETVAFGPGHELAYARNNDRLHLWNWKLDTVQLLGGLHDPHGTYAGGYITSVAYSPDGLTLVVGCHVATIKMWRLVPHRRQDANNNDEDDDDDVEYEYVFTKQLHLGDGWSAVTLLTFTRDGRYLACSNHGSQIRIVDTTTDQILATFKGGHTSRIESLCFSADGRTLASGACDRTVRLWDTSRLLSSSSTTP</sequence>
<proteinExistence type="predicted"/>
<evidence type="ECO:0000256" key="2">
    <source>
        <dbReference type="ARBA" id="ARBA00022737"/>
    </source>
</evidence>
<dbReference type="PROSITE" id="PS50082">
    <property type="entry name" value="WD_REPEATS_2"/>
    <property type="match status" value="3"/>
</dbReference>
<keyword evidence="1 3" id="KW-0853">WD repeat</keyword>
<organism evidence="5 6">
    <name type="scientific">Seminavis robusta</name>
    <dbReference type="NCBI Taxonomy" id="568900"/>
    <lineage>
        <taxon>Eukaryota</taxon>
        <taxon>Sar</taxon>
        <taxon>Stramenopiles</taxon>
        <taxon>Ochrophyta</taxon>
        <taxon>Bacillariophyta</taxon>
        <taxon>Bacillariophyceae</taxon>
        <taxon>Bacillariophycidae</taxon>
        <taxon>Naviculales</taxon>
        <taxon>Naviculaceae</taxon>
        <taxon>Seminavis</taxon>
    </lineage>
</organism>
<dbReference type="Gene3D" id="2.130.10.10">
    <property type="entry name" value="YVTN repeat-like/Quinoprotein amine dehydrogenase"/>
    <property type="match status" value="3"/>
</dbReference>
<name>A0A9N8HUF3_9STRA</name>
<dbReference type="InterPro" id="IPR050349">
    <property type="entry name" value="WD_LIS1/nudF_dynein_reg"/>
</dbReference>
<feature type="compositionally biased region" description="Basic residues" evidence="4">
    <location>
        <begin position="205"/>
        <end position="214"/>
    </location>
</feature>
<evidence type="ECO:0000256" key="3">
    <source>
        <dbReference type="PROSITE-ProRule" id="PRU00221"/>
    </source>
</evidence>
<dbReference type="SUPFAM" id="SSF50978">
    <property type="entry name" value="WD40 repeat-like"/>
    <property type="match status" value="1"/>
</dbReference>
<dbReference type="InterPro" id="IPR036322">
    <property type="entry name" value="WD40_repeat_dom_sf"/>
</dbReference>
<feature type="region of interest" description="Disordered" evidence="4">
    <location>
        <begin position="193"/>
        <end position="226"/>
    </location>
</feature>
<reference evidence="5" key="1">
    <citation type="submission" date="2020-06" db="EMBL/GenBank/DDBJ databases">
        <authorList>
            <consortium name="Plant Systems Biology data submission"/>
        </authorList>
    </citation>
    <scope>NUCLEOTIDE SEQUENCE</scope>
    <source>
        <strain evidence="5">D6</strain>
    </source>
</reference>
<feature type="repeat" description="WD" evidence="3">
    <location>
        <begin position="233"/>
        <end position="274"/>
    </location>
</feature>
<gene>
    <name evidence="5" type="ORF">SEMRO_1376_G267450.2</name>
</gene>
<feature type="repeat" description="WD" evidence="3">
    <location>
        <begin position="434"/>
        <end position="466"/>
    </location>
</feature>
<keyword evidence="6" id="KW-1185">Reference proteome</keyword>
<dbReference type="OrthoDB" id="538223at2759"/>
<feature type="repeat" description="WD" evidence="3">
    <location>
        <begin position="153"/>
        <end position="200"/>
    </location>
</feature>
<dbReference type="Proteomes" id="UP001153069">
    <property type="component" value="Unassembled WGS sequence"/>
</dbReference>
<evidence type="ECO:0000256" key="1">
    <source>
        <dbReference type="ARBA" id="ARBA00022574"/>
    </source>
</evidence>
<dbReference type="AlphaFoldDB" id="A0A9N8HUF3"/>
<dbReference type="Pfam" id="PF00400">
    <property type="entry name" value="WD40"/>
    <property type="match status" value="4"/>
</dbReference>
<keyword evidence="2" id="KW-0677">Repeat</keyword>
<comment type="caution">
    <text evidence="5">The sequence shown here is derived from an EMBL/GenBank/DDBJ whole genome shotgun (WGS) entry which is preliminary data.</text>
</comment>
<protein>
    <recommendedName>
        <fullName evidence="7">WD40 repeat-like protein</fullName>
    </recommendedName>
</protein>
<evidence type="ECO:0008006" key="7">
    <source>
        <dbReference type="Google" id="ProtNLM"/>
    </source>
</evidence>
<dbReference type="EMBL" id="CAICTM010001374">
    <property type="protein sequence ID" value="CAB9523093.1"/>
    <property type="molecule type" value="Genomic_DNA"/>
</dbReference>
<evidence type="ECO:0000313" key="6">
    <source>
        <dbReference type="Proteomes" id="UP001153069"/>
    </source>
</evidence>
<evidence type="ECO:0000313" key="5">
    <source>
        <dbReference type="EMBL" id="CAB9523093.1"/>
    </source>
</evidence>
<dbReference type="InterPro" id="IPR015943">
    <property type="entry name" value="WD40/YVTN_repeat-like_dom_sf"/>
</dbReference>
<dbReference type="SMART" id="SM00320">
    <property type="entry name" value="WD40"/>
    <property type="match status" value="6"/>
</dbReference>
<evidence type="ECO:0000256" key="4">
    <source>
        <dbReference type="SAM" id="MobiDB-lite"/>
    </source>
</evidence>
<dbReference type="PANTHER" id="PTHR44129">
    <property type="entry name" value="WD REPEAT-CONTAINING PROTEIN POP1"/>
    <property type="match status" value="1"/>
</dbReference>
<dbReference type="PROSITE" id="PS50294">
    <property type="entry name" value="WD_REPEATS_REGION"/>
    <property type="match status" value="1"/>
</dbReference>
<feature type="compositionally biased region" description="Low complexity" evidence="4">
    <location>
        <begin position="216"/>
        <end position="226"/>
    </location>
</feature>
<dbReference type="InterPro" id="IPR001680">
    <property type="entry name" value="WD40_rpt"/>
</dbReference>
<accession>A0A9N8HUF3</accession>